<name>A0A6A5W2N2_9PLEO</name>
<gene>
    <name evidence="2" type="ORF">P154DRAFT_580225</name>
</gene>
<evidence type="ECO:0000313" key="3">
    <source>
        <dbReference type="Proteomes" id="UP000799779"/>
    </source>
</evidence>
<protein>
    <submittedName>
        <fullName evidence="2">Uncharacterized protein</fullName>
    </submittedName>
</protein>
<accession>A0A6A5W2N2</accession>
<dbReference type="EMBL" id="ML977629">
    <property type="protein sequence ID" value="KAF1996132.1"/>
    <property type="molecule type" value="Genomic_DNA"/>
</dbReference>
<dbReference type="Proteomes" id="UP000799779">
    <property type="component" value="Unassembled WGS sequence"/>
</dbReference>
<keyword evidence="3" id="KW-1185">Reference proteome</keyword>
<feature type="region of interest" description="Disordered" evidence="1">
    <location>
        <begin position="1"/>
        <end position="62"/>
    </location>
</feature>
<evidence type="ECO:0000313" key="2">
    <source>
        <dbReference type="EMBL" id="KAF1996132.1"/>
    </source>
</evidence>
<evidence type="ECO:0000256" key="1">
    <source>
        <dbReference type="SAM" id="MobiDB-lite"/>
    </source>
</evidence>
<organism evidence="2 3">
    <name type="scientific">Amniculicola lignicola CBS 123094</name>
    <dbReference type="NCBI Taxonomy" id="1392246"/>
    <lineage>
        <taxon>Eukaryota</taxon>
        <taxon>Fungi</taxon>
        <taxon>Dikarya</taxon>
        <taxon>Ascomycota</taxon>
        <taxon>Pezizomycotina</taxon>
        <taxon>Dothideomycetes</taxon>
        <taxon>Pleosporomycetidae</taxon>
        <taxon>Pleosporales</taxon>
        <taxon>Amniculicolaceae</taxon>
        <taxon>Amniculicola</taxon>
    </lineage>
</organism>
<sequence length="141" mass="15376">MRNFLTDAPSQDVIPRHPSDNPPRGLQMNCILSPHCTSPSRTPPISRPSTSSSSPSDPPLYALSAKSLSQNIASRNAYVVDKSNIKTPPSSHENTIKPAKTVKRIFEHNASNLVIGRPRGDTFPELGRPQEHAVGRSTLVF</sequence>
<dbReference type="AlphaFoldDB" id="A0A6A5W2N2"/>
<proteinExistence type="predicted"/>
<reference evidence="2" key="1">
    <citation type="journal article" date="2020" name="Stud. Mycol.">
        <title>101 Dothideomycetes genomes: a test case for predicting lifestyles and emergence of pathogens.</title>
        <authorList>
            <person name="Haridas S."/>
            <person name="Albert R."/>
            <person name="Binder M."/>
            <person name="Bloem J."/>
            <person name="Labutti K."/>
            <person name="Salamov A."/>
            <person name="Andreopoulos B."/>
            <person name="Baker S."/>
            <person name="Barry K."/>
            <person name="Bills G."/>
            <person name="Bluhm B."/>
            <person name="Cannon C."/>
            <person name="Castanera R."/>
            <person name="Culley D."/>
            <person name="Daum C."/>
            <person name="Ezra D."/>
            <person name="Gonzalez J."/>
            <person name="Henrissat B."/>
            <person name="Kuo A."/>
            <person name="Liang C."/>
            <person name="Lipzen A."/>
            <person name="Lutzoni F."/>
            <person name="Magnuson J."/>
            <person name="Mondo S."/>
            <person name="Nolan M."/>
            <person name="Ohm R."/>
            <person name="Pangilinan J."/>
            <person name="Park H.-J."/>
            <person name="Ramirez L."/>
            <person name="Alfaro M."/>
            <person name="Sun H."/>
            <person name="Tritt A."/>
            <person name="Yoshinaga Y."/>
            <person name="Zwiers L.-H."/>
            <person name="Turgeon B."/>
            <person name="Goodwin S."/>
            <person name="Spatafora J."/>
            <person name="Crous P."/>
            <person name="Grigoriev I."/>
        </authorList>
    </citation>
    <scope>NUCLEOTIDE SEQUENCE</scope>
    <source>
        <strain evidence="2">CBS 123094</strain>
    </source>
</reference>